<dbReference type="OpenTargets" id="ENSG00000161091"/>
<dbReference type="EMBL" id="AC005786">
    <property type="status" value="NOT_ANNOTATED_CDS"/>
    <property type="molecule type" value="Genomic_DNA"/>
</dbReference>
<dbReference type="UCSC" id="uc060rqk.1">
    <property type="organism name" value="human"/>
</dbReference>
<dbReference type="ChiTaRS" id="MFSD12">
    <property type="organism name" value="human"/>
</dbReference>
<dbReference type="Ensembl" id="ENST00000592652.1">
    <property type="protein sequence ID" value="ENSP00000466906.1"/>
    <property type="gene ID" value="ENSG00000161091.16"/>
</dbReference>
<reference evidence="2 3" key="3">
    <citation type="journal article" date="2004" name="Nature">
        <title>Finishing the euchromatic sequence of the human genome.</title>
        <authorList>
            <consortium name="International Human Genome Sequencing Consortium"/>
        </authorList>
    </citation>
    <scope>NUCLEOTIDE SEQUENCE [LARGE SCALE GENOMIC DNA]</scope>
</reference>
<gene>
    <name evidence="2" type="primary">MFSD12</name>
</gene>
<evidence type="ECO:0000256" key="1">
    <source>
        <dbReference type="SAM" id="MobiDB-lite"/>
    </source>
</evidence>
<dbReference type="Proteomes" id="UP000005640">
    <property type="component" value="Chromosome 19"/>
</dbReference>
<reference evidence="2 3" key="2">
    <citation type="journal article" date="2004" name="Nature">
        <title>The DNA sequence and biology of human chromosome 19.</title>
        <authorList>
            <person name="Grimwood J."/>
            <person name="Gordon L.A."/>
            <person name="Olsen A."/>
            <person name="Terry A."/>
            <person name="Schmutz J."/>
            <person name="Lamerdin J."/>
            <person name="Hellsten U."/>
            <person name="Goodstein D."/>
            <person name="Couronne O."/>
            <person name="Tran-Gyamfi M."/>
            <person name="Aerts A."/>
            <person name="Altherr M."/>
            <person name="Ashworth L."/>
            <person name="Bajorek E."/>
            <person name="Black S."/>
            <person name="Branscomb E."/>
            <person name="Caenepeel S."/>
            <person name="Carrano A."/>
            <person name="Caoile C."/>
            <person name="Chan Y.M."/>
            <person name="Christensen M."/>
            <person name="Cleland C.A."/>
            <person name="Copeland A."/>
            <person name="Dalin E."/>
            <person name="Dehal P."/>
            <person name="Denys M."/>
            <person name="Detter J.C."/>
            <person name="Escobar J."/>
            <person name="Flowers D."/>
            <person name="Fotopulos D."/>
            <person name="Garcia C."/>
            <person name="Georgescu A.M."/>
            <person name="Glavina T."/>
            <person name="Gomez M."/>
            <person name="Gonzales E."/>
            <person name="Groza M."/>
            <person name="Hammon N."/>
            <person name="Hawkins T."/>
            <person name="Haydu L."/>
            <person name="Ho I."/>
            <person name="Huang W."/>
            <person name="Israni S."/>
            <person name="Jett J."/>
            <person name="Kadner K."/>
            <person name="Kimball H."/>
            <person name="Kobayashi A."/>
            <person name="Larionov V."/>
            <person name="Leem S.H."/>
            <person name="Lopez F."/>
            <person name="Lou Y."/>
            <person name="Lowry S."/>
            <person name="Malfatti S."/>
            <person name="Martinez D."/>
            <person name="McCready P."/>
            <person name="Medina C."/>
            <person name="Morgan J."/>
            <person name="Nelson K."/>
            <person name="Nolan M."/>
            <person name="Ovcharenko I."/>
            <person name="Pitluck S."/>
            <person name="Pollard M."/>
            <person name="Popkie A.P."/>
            <person name="Predki P."/>
            <person name="Quan G."/>
            <person name="Ramirez L."/>
            <person name="Rash S."/>
            <person name="Retterer J."/>
            <person name="Rodriguez A."/>
            <person name="Rogers S."/>
            <person name="Salamov A."/>
            <person name="Salazar A."/>
            <person name="She X."/>
            <person name="Smith D."/>
            <person name="Slezak T."/>
            <person name="Solovyev V."/>
            <person name="Thayer N."/>
            <person name="Tice H."/>
            <person name="Tsai M."/>
            <person name="Ustaszewska A."/>
            <person name="Vo N."/>
            <person name="Wagner M."/>
            <person name="Wheeler J."/>
            <person name="Wu K."/>
            <person name="Xie G."/>
            <person name="Yang J."/>
            <person name="Dubchak I."/>
            <person name="Furey T.S."/>
            <person name="DeJong P."/>
            <person name="Dickson M."/>
            <person name="Gordon D."/>
            <person name="Eichler E.E."/>
            <person name="Pennacchio L.A."/>
            <person name="Richardson P."/>
            <person name="Stubbs L."/>
            <person name="Rokhsar D.S."/>
            <person name="Myers R.M."/>
            <person name="Rubin E.M."/>
            <person name="Lucas S.M."/>
        </authorList>
    </citation>
    <scope>NUCLEOTIDE SEQUENCE [LARGE SCALE GENOMIC DNA]</scope>
</reference>
<keyword evidence="3" id="KW-1185">Reference proteome</keyword>
<dbReference type="Bgee" id="ENSG00000161091">
    <property type="expression patterns" value="Expressed in stromal cell of endometrium and 159 other cell types or tissues"/>
</dbReference>
<dbReference type="EMBL" id="KF456477">
    <property type="status" value="NOT_ANNOTATED_CDS"/>
    <property type="molecule type" value="Genomic_DNA"/>
</dbReference>
<dbReference type="Antibodypedia" id="23242">
    <property type="antibodies" value="63 antibodies from 17 providers"/>
</dbReference>
<organism evidence="2 3">
    <name type="scientific">Homo sapiens</name>
    <name type="common">Human</name>
    <dbReference type="NCBI Taxonomy" id="9606"/>
    <lineage>
        <taxon>Eukaryota</taxon>
        <taxon>Metazoa</taxon>
        <taxon>Chordata</taxon>
        <taxon>Craniata</taxon>
        <taxon>Vertebrata</taxon>
        <taxon>Euteleostomi</taxon>
        <taxon>Mammalia</taxon>
        <taxon>Eutheria</taxon>
        <taxon>Euarchontoglires</taxon>
        <taxon>Primates</taxon>
        <taxon>Haplorrhini</taxon>
        <taxon>Catarrhini</taxon>
        <taxon>Hominidae</taxon>
        <taxon>Homo</taxon>
    </lineage>
</organism>
<reference evidence="2 3" key="1">
    <citation type="journal article" date="2001" name="Nature">
        <title>Initial sequencing and analysis of the human genome.</title>
        <authorList>
            <consortium name="International Human Genome Sequencing Consortium"/>
            <person name="Lander E.S."/>
            <person name="Linton L.M."/>
            <person name="Birren B."/>
            <person name="Nusbaum C."/>
            <person name="Zody M.C."/>
            <person name="Baldwin J."/>
            <person name="Devon K."/>
            <person name="Dewar K."/>
            <person name="Doyle M."/>
            <person name="FitzHugh W."/>
            <person name="Funke R."/>
            <person name="Gage D."/>
            <person name="Harris K."/>
            <person name="Heaford A."/>
            <person name="Howland J."/>
            <person name="Kann L."/>
            <person name="Lehoczky J."/>
            <person name="LeVine R."/>
            <person name="McEwan P."/>
            <person name="McKernan K."/>
            <person name="Meldrim J."/>
            <person name="Mesirov J.P."/>
            <person name="Miranda C."/>
            <person name="Morris W."/>
            <person name="Naylor J."/>
            <person name="Raymond C."/>
            <person name="Rosetti M."/>
            <person name="Santos R."/>
            <person name="Sheridan A."/>
            <person name="Sougnez C."/>
            <person name="Stange-Thomann N."/>
            <person name="Stojanovic N."/>
            <person name="Subramanian A."/>
            <person name="Wyman D."/>
            <person name="Rogers J."/>
            <person name="Sulston J."/>
            <person name="Ainscough R."/>
            <person name="Beck S."/>
            <person name="Bentley D."/>
            <person name="Burton J."/>
            <person name="Clee C."/>
            <person name="Carter N."/>
            <person name="Coulson A."/>
            <person name="Deadman R."/>
            <person name="Deloukas P."/>
            <person name="Dunham A."/>
            <person name="Dunham I."/>
            <person name="Durbin R."/>
            <person name="French L."/>
            <person name="Grafham D."/>
            <person name="Gregory S."/>
            <person name="Hubbard T."/>
            <person name="Humphray S."/>
            <person name="Hunt A."/>
            <person name="Jones M."/>
            <person name="Lloyd C."/>
            <person name="McMurray A."/>
            <person name="Matthews L."/>
            <person name="Mercer S."/>
            <person name="Milne S."/>
            <person name="Mullikin J.C."/>
            <person name="Mungall A."/>
            <person name="Plumb R."/>
            <person name="Ross M."/>
            <person name="Shownkeen R."/>
            <person name="Sims S."/>
            <person name="Waterston R.H."/>
            <person name="Wilson R.K."/>
            <person name="Hillier L.W."/>
            <person name="McPherson J.D."/>
            <person name="Marra M.A."/>
            <person name="Mardis E.R."/>
            <person name="Fulton L.A."/>
            <person name="Chinwalla A.T."/>
            <person name="Pepin K.H."/>
            <person name="Gish W.R."/>
            <person name="Chissoe S.L."/>
            <person name="Wendl M.C."/>
            <person name="Delehaunty K.D."/>
            <person name="Miner T.L."/>
            <person name="Delehaunty A."/>
            <person name="Kramer J.B."/>
            <person name="Cook L.L."/>
            <person name="Fulton R.S."/>
            <person name="Johnson D.L."/>
            <person name="Minx P.J."/>
            <person name="Clifton S.W."/>
            <person name="Hawkins T."/>
            <person name="Branscomb E."/>
            <person name="Predki P."/>
            <person name="Richardson P."/>
            <person name="Wenning S."/>
            <person name="Slezak T."/>
            <person name="Doggett N."/>
            <person name="Cheng J.F."/>
            <person name="Olsen A."/>
            <person name="Lucas S."/>
            <person name="Elkin C."/>
            <person name="Uberbacher E."/>
            <person name="Frazier M."/>
            <person name="Gibbs R.A."/>
            <person name="Muzny D.M."/>
            <person name="Scherer S.E."/>
            <person name="Bouck J.B."/>
            <person name="Sodergren E.J."/>
            <person name="Worley K.C."/>
            <person name="Rives C.M."/>
            <person name="Gorrell J.H."/>
            <person name="Metzker M.L."/>
            <person name="Naylor S.L."/>
            <person name="Kucherlapati R.S."/>
            <person name="Nelson D.L."/>
            <person name="Weinstock G.M."/>
            <person name="Sakaki Y."/>
            <person name="Fujiyama A."/>
            <person name="Hattori M."/>
            <person name="Yada T."/>
            <person name="Toyoda A."/>
            <person name="Itoh T."/>
            <person name="Kawagoe C."/>
            <person name="Watanabe H."/>
            <person name="Totoki Y."/>
            <person name="Taylor T."/>
            <person name="Weissenbach J."/>
            <person name="Heilig R."/>
            <person name="Saurin W."/>
            <person name="Artiguenave F."/>
            <person name="Brottier P."/>
            <person name="Bruls T."/>
            <person name="Pelletier E."/>
            <person name="Robert C."/>
            <person name="Wincker P."/>
            <person name="Smith D.R."/>
            <person name="Doucette-Stamm L."/>
            <person name="Rubenfield M."/>
            <person name="Weinstock K."/>
            <person name="Lee H.M."/>
            <person name="Dubois J."/>
            <person name="Rosenthal A."/>
            <person name="Platzer M."/>
            <person name="Nyakatura G."/>
            <person name="Taudien S."/>
            <person name="Rump A."/>
            <person name="Yang H."/>
            <person name="Yu J."/>
            <person name="Wang J."/>
            <person name="Huang G."/>
            <person name="Gu J."/>
            <person name="Hood L."/>
            <person name="Rowen L."/>
            <person name="Madan A."/>
            <person name="Qin S."/>
            <person name="Davis R.W."/>
            <person name="Federspiel N.A."/>
            <person name="Abola A.P."/>
            <person name="Proctor M.J."/>
            <person name="Myers R.M."/>
            <person name="Schmutz J."/>
            <person name="Dickson M."/>
            <person name="Grimwood J."/>
            <person name="Cox D.R."/>
            <person name="Olson M.V."/>
            <person name="Kaul R."/>
            <person name="Raymond C."/>
            <person name="Shimizu N."/>
            <person name="Kawasaki K."/>
            <person name="Minoshima S."/>
            <person name="Evans G.A."/>
            <person name="Athanasiou M."/>
            <person name="Schultz R."/>
            <person name="Roe B.A."/>
            <person name="Chen F."/>
            <person name="Pan H."/>
            <person name="Ramser J."/>
            <person name="Lehrach H."/>
            <person name="Reinhardt R."/>
            <person name="McCombie W.R."/>
            <person name="de la Bastide M."/>
            <person name="Dedhia N."/>
            <person name="Blocker H."/>
            <person name="Hornischer K."/>
            <person name="Nordsiek G."/>
            <person name="Agarwala R."/>
            <person name="Aravind L."/>
            <person name="Bailey J.A."/>
            <person name="Bateman A."/>
            <person name="Batzoglou S."/>
            <person name="Birney E."/>
            <person name="Bork P."/>
            <person name="Brown D.G."/>
            <person name="Burge C.B."/>
            <person name="Cerutti L."/>
            <person name="Chen H.C."/>
            <person name="Church D."/>
            <person name="Clamp M."/>
            <person name="Copley R.R."/>
            <person name="Doerks T."/>
            <person name="Eddy S.R."/>
            <person name="Eichler E.E."/>
            <person name="Furey T.S."/>
            <person name="Galagan J."/>
            <person name="Gilbert J.G."/>
            <person name="Harmon C."/>
            <person name="Hayashizaki Y."/>
            <person name="Haussler D."/>
            <person name="Hermjakob H."/>
            <person name="Hokamp K."/>
            <person name="Jang W."/>
            <person name="Johnson L.S."/>
            <person name="Jones T.A."/>
            <person name="Kasif S."/>
            <person name="Kaspryzk A."/>
            <person name="Kennedy S."/>
            <person name="Kent W.J."/>
            <person name="Kitts P."/>
            <person name="Koonin E.V."/>
            <person name="Korf I."/>
            <person name="Kulp D."/>
            <person name="Lancet D."/>
            <person name="Lowe T.M."/>
            <person name="McLysaght A."/>
            <person name="Mikkelsen T."/>
            <person name="Moran J.V."/>
            <person name="Mulder N."/>
            <person name="Pollara V.J."/>
            <person name="Ponting C.P."/>
            <person name="Schuler G."/>
            <person name="Schultz J."/>
            <person name="Slater G."/>
            <person name="Smit A.F."/>
            <person name="Stupka E."/>
            <person name="Szustakowski J."/>
            <person name="Thierry-Mieg D."/>
            <person name="Thierry-Mieg J."/>
            <person name="Wagner L."/>
            <person name="Wallis J."/>
            <person name="Wheeler R."/>
            <person name="Williams A."/>
            <person name="Wolf Y.I."/>
            <person name="Wolfe K.H."/>
            <person name="Yang S.P."/>
            <person name="Yeh R.F."/>
            <person name="Collins F."/>
            <person name="Guyer M.S."/>
            <person name="Peterson J."/>
            <person name="Felsenfeld A."/>
            <person name="Wetterstrand K.A."/>
            <person name="Patrinos A."/>
            <person name="Morgan M.J."/>
            <person name="de Jong P."/>
            <person name="Catanese J.J."/>
            <person name="Osoegawa K."/>
            <person name="Shizuya H."/>
            <person name="Choi S."/>
            <person name="Chen Y.J."/>
        </authorList>
    </citation>
    <scope>NUCLEOTIDE SEQUENCE [LARGE SCALE GENOMIC DNA]</scope>
</reference>
<evidence type="ECO:0000313" key="2">
    <source>
        <dbReference type="Ensembl" id="ENSP00000466906.1"/>
    </source>
</evidence>
<accession>K7ENE1</accession>
<dbReference type="EMBL" id="AC005787">
    <property type="status" value="NOT_ANNOTATED_CDS"/>
    <property type="molecule type" value="Genomic_DNA"/>
</dbReference>
<dbReference type="HGNC" id="HGNC:28299">
    <property type="gene designation" value="MFSD12"/>
</dbReference>
<reference evidence="2" key="4">
    <citation type="submission" date="2025-08" db="UniProtKB">
        <authorList>
            <consortium name="Ensembl"/>
        </authorList>
    </citation>
    <scope>IDENTIFICATION</scope>
</reference>
<sequence>MSPRRQGLMGLECSHRISAHCNLELLGSSDSPASASRAVGTTEPVPAGGGCRRRVLTAIPPGHPGEAPAACGGARRAHPPVGPCHGPAPAALEALAPGAGFLPGGHTVHDHQAHREPVPDLHGHVPHLLAPPAQEVHRDHSPGDVPQ</sequence>
<protein>
    <submittedName>
        <fullName evidence="2">Major facilitator superfamily domain containing 12</fullName>
    </submittedName>
</protein>
<dbReference type="ExpressionAtlas" id="K7ENE1">
    <property type="expression patterns" value="baseline and differential"/>
</dbReference>
<proteinExistence type="predicted"/>
<dbReference type="GeneTree" id="ENSGT00390000005318"/>
<dbReference type="OrthoDB" id="1730117at2759"/>
<dbReference type="VEuPathDB" id="HostDB:ENSG00000161091"/>
<evidence type="ECO:0000313" key="3">
    <source>
        <dbReference type="Proteomes" id="UP000005640"/>
    </source>
</evidence>
<dbReference type="HOGENOM" id="CLU_1772313_0_0_1"/>
<feature type="region of interest" description="Disordered" evidence="1">
    <location>
        <begin position="30"/>
        <end position="85"/>
    </location>
</feature>
<dbReference type="Ensembl" id="ENST00000592652.1">
    <property type="protein sequence ID" value="ENSP00000466906.1"/>
    <property type="gene ID" value="ENSG00000161091.15"/>
</dbReference>
<reference evidence="2" key="5">
    <citation type="submission" date="2025-09" db="UniProtKB">
        <authorList>
            <consortium name="Ensembl"/>
        </authorList>
    </citation>
    <scope>IDENTIFICATION</scope>
</reference>
<name>K7ENE1_HUMAN</name>
<feature type="non-terminal residue" evidence="2">
    <location>
        <position position="147"/>
    </location>
</feature>
<dbReference type="PANTHER" id="PTHR12138:SF162">
    <property type="entry name" value="CHROMOSOME UNDETERMINED SCAFFOLD_275, WHOLE GENOME SHOTGUN SEQUENCE"/>
    <property type="match status" value="1"/>
</dbReference>
<dbReference type="MassIVE" id="K7ENE1"/>
<feature type="region of interest" description="Disordered" evidence="1">
    <location>
        <begin position="121"/>
        <end position="147"/>
    </location>
</feature>
<dbReference type="PANTHER" id="PTHR12138">
    <property type="entry name" value="PRIMATE-EXPANDED PROTEIN FAMILY"/>
    <property type="match status" value="1"/>
</dbReference>
<feature type="compositionally biased region" description="Basic and acidic residues" evidence="1">
    <location>
        <begin position="135"/>
        <end position="147"/>
    </location>
</feature>
<dbReference type="AlphaFoldDB" id="K7ENE1"/>